<dbReference type="EMBL" id="SMAF01000008">
    <property type="protein sequence ID" value="TCS98503.1"/>
    <property type="molecule type" value="Genomic_DNA"/>
</dbReference>
<dbReference type="Gene3D" id="2.80.10.50">
    <property type="match status" value="4"/>
</dbReference>
<reference evidence="1 2" key="1">
    <citation type="submission" date="2019-03" db="EMBL/GenBank/DDBJ databases">
        <title>Genomic Encyclopedia of Type Strains, Phase IV (KMG-IV): sequencing the most valuable type-strain genomes for metagenomic binning, comparative biology and taxonomic classification.</title>
        <authorList>
            <person name="Goeker M."/>
        </authorList>
    </citation>
    <scope>NUCLEOTIDE SEQUENCE [LARGE SCALE GENOMIC DNA]</scope>
    <source>
        <strain evidence="1 2">DSM 21944</strain>
    </source>
</reference>
<dbReference type="Pfam" id="PF17164">
    <property type="entry name" value="DUF5122"/>
    <property type="match status" value="7"/>
</dbReference>
<accession>A0A4R3LEM8</accession>
<comment type="caution">
    <text evidence="1">The sequence shown here is derived from an EMBL/GenBank/DDBJ whole genome shotgun (WGS) entry which is preliminary data.</text>
</comment>
<dbReference type="PANTHER" id="PTHR31778:SF2">
    <property type="entry name" value="BUD SITE SELECTION PROTEIN RAX2"/>
    <property type="match status" value="1"/>
</dbReference>
<evidence type="ECO:0000313" key="1">
    <source>
        <dbReference type="EMBL" id="TCS98503.1"/>
    </source>
</evidence>
<name>A0A4R3LEM8_9GAMM</name>
<evidence type="ECO:0000313" key="2">
    <source>
        <dbReference type="Proteomes" id="UP000294599"/>
    </source>
</evidence>
<organism evidence="1 2">
    <name type="scientific">Pseudofulvimonas gallinarii</name>
    <dbReference type="NCBI Taxonomy" id="634155"/>
    <lineage>
        <taxon>Bacteria</taxon>
        <taxon>Pseudomonadati</taxon>
        <taxon>Pseudomonadota</taxon>
        <taxon>Gammaproteobacteria</taxon>
        <taxon>Lysobacterales</taxon>
        <taxon>Rhodanobacteraceae</taxon>
        <taxon>Pseudofulvimonas</taxon>
    </lineage>
</organism>
<dbReference type="RefSeq" id="WP_123522604.1">
    <property type="nucleotide sequence ID" value="NZ_JBHLWF010000087.1"/>
</dbReference>
<dbReference type="OrthoDB" id="5950305at2"/>
<sequence length="777" mass="80577">MSIHPVIGLVLRLACVCLLLGGTQVRAQAPAPFPLPDLDLRTNGQVHAMLLQPDLRLIIAGSFTQVNGVERHNIARLLPSGLLDPGWNPDLPGEGIYALARDSEGRIYAGGSFSGTGNPVRMNLVRIVGSGVVDSSWAPQPDGPVHALAVESGENPRVYAGGTFQEIGGLAQRYLARLDGTTAQTDLFWPAAGTDGPVYALLFAQDDTSIFIGGRFSTMAAHQRRFLARVDLNTGITRGWNAHIDIAGIDPMAVPGVYALAQSGSSLLVGGAFRQMDGLSRRGLGSVGTGDTAVVSSWAPQLVGEFDTEPEVRALGVDSNGGVIVAGQFASVASTTRNNIARVFLGSSAVDLQWDAGLDGAVHAVEPVAGTSVVFIGGRFENANGQLRMGHAALNHVGQPLDRVANLGGDAGQVYALARHADGGVVAGGEFNLVNGQHGRRNILKLLPNGNLDLAWSPRFNRPVLALAAAADGAVFAGGAFNRANDLMRMRLARITASGGIDPTWNQGAWGGSISPSQVNALALAHNGALYVGGHFTGIGPSMIIGNVPRNSLARLSTTGVGTADSWAPAVNEGSAAAGTVRSIAVSADGEWVFVGGLFTSVAGQNRSNIAKISSTGVLDGWHPAANGEVRALQLTGTSSIHVGGFFQSIGGQNRSYLARLSTNVEVVSNWNPAPNNPVLALARTSDGAVFAAGLFTQMGGQPRAGLARLLASIIDPVDMNWNAGVTGIPYALLAGTGDLHVGGYYFEVGGQPRLGLARLPAPLADRIFSDGFDPYI</sequence>
<dbReference type="AlphaFoldDB" id="A0A4R3LEM8"/>
<dbReference type="GO" id="GO:1902929">
    <property type="term" value="C:plasma membrane of growing cell tip"/>
    <property type="evidence" value="ECO:0007669"/>
    <property type="project" value="TreeGrafter"/>
</dbReference>
<dbReference type="SUPFAM" id="SSF63829">
    <property type="entry name" value="Calcium-dependent phosphotriesterase"/>
    <property type="match status" value="1"/>
</dbReference>
<dbReference type="PANTHER" id="PTHR31778">
    <property type="entry name" value="BUD SITE SELECTION PROTEIN RAX2"/>
    <property type="match status" value="1"/>
</dbReference>
<keyword evidence="2" id="KW-1185">Reference proteome</keyword>
<dbReference type="InterPro" id="IPR013431">
    <property type="entry name" value="Delta_60_rpt"/>
</dbReference>
<gene>
    <name evidence="1" type="ORF">EDC25_10883</name>
</gene>
<proteinExistence type="predicted"/>
<dbReference type="Proteomes" id="UP000294599">
    <property type="component" value="Unassembled WGS sequence"/>
</dbReference>
<protein>
    <submittedName>
        <fullName evidence="1">Beta-propeller uncharacterized protein DUF5122</fullName>
    </submittedName>
</protein>